<reference evidence="1 2" key="1">
    <citation type="submission" date="2015-09" db="EMBL/GenBank/DDBJ databases">
        <title>Draft genome of the parasitic nematode Teladorsagia circumcincta isolate WARC Sus (inbred).</title>
        <authorList>
            <person name="Mitreva M."/>
        </authorList>
    </citation>
    <scope>NUCLEOTIDE SEQUENCE [LARGE SCALE GENOMIC DNA]</scope>
    <source>
        <strain evidence="1 2">S</strain>
    </source>
</reference>
<dbReference type="InterPro" id="IPR004245">
    <property type="entry name" value="DUF229"/>
</dbReference>
<gene>
    <name evidence="1" type="ORF">TELCIR_11818</name>
</gene>
<proteinExistence type="predicted"/>
<accession>A0A2G9U856</accession>
<dbReference type="Proteomes" id="UP000230423">
    <property type="component" value="Unassembled WGS sequence"/>
</dbReference>
<dbReference type="Pfam" id="PF02995">
    <property type="entry name" value="DUF229"/>
    <property type="match status" value="1"/>
</dbReference>
<dbReference type="GO" id="GO:0005615">
    <property type="term" value="C:extracellular space"/>
    <property type="evidence" value="ECO:0007669"/>
    <property type="project" value="TreeGrafter"/>
</dbReference>
<name>A0A2G9U856_TELCI</name>
<evidence type="ECO:0000313" key="2">
    <source>
        <dbReference type="Proteomes" id="UP000230423"/>
    </source>
</evidence>
<dbReference type="InterPro" id="IPR017850">
    <property type="entry name" value="Alkaline_phosphatase_core_sf"/>
</dbReference>
<organism evidence="1 2">
    <name type="scientific">Teladorsagia circumcincta</name>
    <name type="common">Brown stomach worm</name>
    <name type="synonym">Ostertagia circumcincta</name>
    <dbReference type="NCBI Taxonomy" id="45464"/>
    <lineage>
        <taxon>Eukaryota</taxon>
        <taxon>Metazoa</taxon>
        <taxon>Ecdysozoa</taxon>
        <taxon>Nematoda</taxon>
        <taxon>Chromadorea</taxon>
        <taxon>Rhabditida</taxon>
        <taxon>Rhabditina</taxon>
        <taxon>Rhabditomorpha</taxon>
        <taxon>Strongyloidea</taxon>
        <taxon>Trichostrongylidae</taxon>
        <taxon>Teladorsagia</taxon>
    </lineage>
</organism>
<dbReference type="PANTHER" id="PTHR10974">
    <property type="entry name" value="FI08016P-RELATED"/>
    <property type="match status" value="1"/>
</dbReference>
<dbReference type="SUPFAM" id="SSF53649">
    <property type="entry name" value="Alkaline phosphatase-like"/>
    <property type="match status" value="1"/>
</dbReference>
<protein>
    <submittedName>
        <fullName evidence="1">Uncharacterized protein</fullName>
    </submittedName>
</protein>
<sequence length="350" mass="39857">MQASYSSASFNGASRKVNWPACQYTGQQFQPWNNGLLDVCPVGQPGLGEDRVVGGVTFAVPGANPNKVWDGLLAKPPDPWDKSIVRFMDVKYGFLKDCIPNKTLSPVTELKKGKVLLKEGQKDFVCRASCIEYAGDNKHTMTKWTQITNVTFNCDFVEMDCKSSNMTKRYIHMQVAEQKNTTKLPVNPKIHPDVVVMVIDSVASTQTISIGKTTEAVTRKAMNLPTIPADLSYDQYCRRYLDNESYIPLMYQKAGYKSRLSSDRHLEYVHMKGSCRLPHDNMLDYLEHFVNAYEGLPKFSLTWFVWMAHDDTLSLYVADYKLYDFYLKNRDALNNSFIFFFGDHGPRHGN</sequence>
<dbReference type="AlphaFoldDB" id="A0A2G9U856"/>
<feature type="non-terminal residue" evidence="1">
    <location>
        <position position="350"/>
    </location>
</feature>
<keyword evidence="2" id="KW-1185">Reference proteome</keyword>
<evidence type="ECO:0000313" key="1">
    <source>
        <dbReference type="EMBL" id="PIO66467.1"/>
    </source>
</evidence>
<dbReference type="OrthoDB" id="5865359at2759"/>
<dbReference type="PANTHER" id="PTHR10974:SF75">
    <property type="entry name" value="SULFATASE DOMAIN-CONTAINING PROTEIN"/>
    <property type="match status" value="1"/>
</dbReference>
<dbReference type="EMBL" id="KZ348247">
    <property type="protein sequence ID" value="PIO66467.1"/>
    <property type="molecule type" value="Genomic_DNA"/>
</dbReference>